<sequence length="244" mass="25825">MCRTVLLALACLLLPGASAARLLGAVGSALSHVEVAASRGLKQVTDSFVTQGGNPYRNPVQIYAHAREAEAWSHARSMGIYENQGATVVTAGDTYPSGRSQAVSQNGQDNSRRSFALSDGGYAPQNQITLFGPTAIATTQQGYRAMSAVNGMPMLRSTTPSSDYSTSSASSTFRWRPIEARQGFGRERLVFLDSLGFTEQGPLSNGISETGGGPTAVAQAGEAVAMSQADTPENERYGRRRLRA</sequence>
<dbReference type="EMBL" id="KK101451">
    <property type="protein sequence ID" value="KIZ00838.1"/>
    <property type="molecule type" value="Genomic_DNA"/>
</dbReference>
<evidence type="ECO:0000256" key="1">
    <source>
        <dbReference type="SAM" id="MobiDB-lite"/>
    </source>
</evidence>
<proteinExistence type="predicted"/>
<reference evidence="3 4" key="1">
    <citation type="journal article" date="2013" name="BMC Genomics">
        <title>Reconstruction of the lipid metabolism for the microalga Monoraphidium neglectum from its genome sequence reveals characteristics suitable for biofuel production.</title>
        <authorList>
            <person name="Bogen C."/>
            <person name="Al-Dilaimi A."/>
            <person name="Albersmeier A."/>
            <person name="Wichmann J."/>
            <person name="Grundmann M."/>
            <person name="Rupp O."/>
            <person name="Lauersen K.J."/>
            <person name="Blifernez-Klassen O."/>
            <person name="Kalinowski J."/>
            <person name="Goesmann A."/>
            <person name="Mussgnug J.H."/>
            <person name="Kruse O."/>
        </authorList>
    </citation>
    <scope>NUCLEOTIDE SEQUENCE [LARGE SCALE GENOMIC DNA]</scope>
    <source>
        <strain evidence="3 4">SAG 48.87</strain>
    </source>
</reference>
<keyword evidence="4" id="KW-1185">Reference proteome</keyword>
<evidence type="ECO:0008006" key="5">
    <source>
        <dbReference type="Google" id="ProtNLM"/>
    </source>
</evidence>
<evidence type="ECO:0000256" key="2">
    <source>
        <dbReference type="SAM" id="SignalP"/>
    </source>
</evidence>
<dbReference type="RefSeq" id="XP_013899857.1">
    <property type="nucleotide sequence ID" value="XM_014044403.1"/>
</dbReference>
<feature type="chain" id="PRO_5002245071" description="SCP domain-containing protein" evidence="2">
    <location>
        <begin position="20"/>
        <end position="244"/>
    </location>
</feature>
<protein>
    <recommendedName>
        <fullName evidence="5">SCP domain-containing protein</fullName>
    </recommendedName>
</protein>
<dbReference type="KEGG" id="mng:MNEG_7127"/>
<feature type="region of interest" description="Disordered" evidence="1">
    <location>
        <begin position="92"/>
        <end position="119"/>
    </location>
</feature>
<feature type="compositionally biased region" description="Polar residues" evidence="1">
    <location>
        <begin position="97"/>
        <end position="109"/>
    </location>
</feature>
<organism evidence="3 4">
    <name type="scientific">Monoraphidium neglectum</name>
    <dbReference type="NCBI Taxonomy" id="145388"/>
    <lineage>
        <taxon>Eukaryota</taxon>
        <taxon>Viridiplantae</taxon>
        <taxon>Chlorophyta</taxon>
        <taxon>core chlorophytes</taxon>
        <taxon>Chlorophyceae</taxon>
        <taxon>CS clade</taxon>
        <taxon>Sphaeropleales</taxon>
        <taxon>Selenastraceae</taxon>
        <taxon>Monoraphidium</taxon>
    </lineage>
</organism>
<feature type="signal peptide" evidence="2">
    <location>
        <begin position="1"/>
        <end position="19"/>
    </location>
</feature>
<feature type="region of interest" description="Disordered" evidence="1">
    <location>
        <begin position="223"/>
        <end position="244"/>
    </location>
</feature>
<dbReference type="OrthoDB" id="10389104at2759"/>
<name>A0A0D2JNW2_9CHLO</name>
<evidence type="ECO:0000313" key="4">
    <source>
        <dbReference type="Proteomes" id="UP000054498"/>
    </source>
</evidence>
<gene>
    <name evidence="3" type="ORF">MNEG_7127</name>
</gene>
<keyword evidence="2" id="KW-0732">Signal</keyword>
<dbReference type="Proteomes" id="UP000054498">
    <property type="component" value="Unassembled WGS sequence"/>
</dbReference>
<dbReference type="AlphaFoldDB" id="A0A0D2JNW2"/>
<accession>A0A0D2JNW2</accession>
<evidence type="ECO:0000313" key="3">
    <source>
        <dbReference type="EMBL" id="KIZ00838.1"/>
    </source>
</evidence>
<dbReference type="GeneID" id="25740003"/>